<evidence type="ECO:0000313" key="3">
    <source>
        <dbReference type="Proteomes" id="UP000250557"/>
    </source>
</evidence>
<dbReference type="AlphaFoldDB" id="A0AAE6JG92"/>
<dbReference type="RefSeq" id="WP_112658800.1">
    <property type="nucleotide sequence ID" value="NZ_CP071879.1"/>
</dbReference>
<evidence type="ECO:0000313" key="2">
    <source>
        <dbReference type="EMBL" id="QEM04861.1"/>
    </source>
</evidence>
<protein>
    <submittedName>
        <fullName evidence="2">Uncharacterized protein</fullName>
    </submittedName>
</protein>
<sequence>MGNEIVRTIDQGAIELSNKVEKIANSILPLLNGLTAYECERVLSKAKAIVFEEIPIKIECEEI</sequence>
<dbReference type="EMBL" id="CP043451">
    <property type="protein sequence ID" value="QEM04861.1"/>
    <property type="molecule type" value="Genomic_DNA"/>
</dbReference>
<evidence type="ECO:0000313" key="1">
    <source>
        <dbReference type="EMBL" id="QEM02123.1"/>
    </source>
</evidence>
<proteinExistence type="predicted"/>
<gene>
    <name evidence="1" type="ORF">DIU31_000780</name>
    <name evidence="2" type="ORF">DIU31_015565</name>
</gene>
<dbReference type="EMBL" id="CP043451">
    <property type="protein sequence ID" value="QEM02123.1"/>
    <property type="molecule type" value="Genomic_DNA"/>
</dbReference>
<reference evidence="2 3" key="1">
    <citation type="submission" date="2019-08" db="EMBL/GenBank/DDBJ databases">
        <title>Comparative genome analysis confer to the adaptation heavy metal polluted environment.</title>
        <authorList>
            <person name="Li Y."/>
        </authorList>
    </citation>
    <scope>NUCLEOTIDE SEQUENCE [LARGE SCALE GENOMIC DNA]</scope>
    <source>
        <strain evidence="2 3">P2</strain>
    </source>
</reference>
<organism evidence="2 3">
    <name type="scientific">Mucilaginibacter rubeus</name>
    <dbReference type="NCBI Taxonomy" id="2027860"/>
    <lineage>
        <taxon>Bacteria</taxon>
        <taxon>Pseudomonadati</taxon>
        <taxon>Bacteroidota</taxon>
        <taxon>Sphingobacteriia</taxon>
        <taxon>Sphingobacteriales</taxon>
        <taxon>Sphingobacteriaceae</taxon>
        <taxon>Mucilaginibacter</taxon>
    </lineage>
</organism>
<dbReference type="Proteomes" id="UP000250557">
    <property type="component" value="Chromosome"/>
</dbReference>
<accession>A0AAE6JG92</accession>
<name>A0AAE6JG92_9SPHI</name>